<dbReference type="EMBL" id="JBHMQV010000001">
    <property type="protein sequence ID" value="MFC0842274.1"/>
    <property type="molecule type" value="Genomic_DNA"/>
</dbReference>
<gene>
    <name evidence="1" type="ORF">ACFH04_00765</name>
</gene>
<comment type="caution">
    <text evidence="1">The sequence shown here is derived from an EMBL/GenBank/DDBJ whole genome shotgun (WGS) entry which is preliminary data.</text>
</comment>
<dbReference type="RefSeq" id="WP_394316149.1">
    <property type="nucleotide sequence ID" value="NZ_JBHMQV010000001.1"/>
</dbReference>
<reference evidence="1 2" key="1">
    <citation type="submission" date="2024-09" db="EMBL/GenBank/DDBJ databases">
        <authorList>
            <person name="Sun Q."/>
            <person name="Mori K."/>
        </authorList>
    </citation>
    <scope>NUCLEOTIDE SEQUENCE [LARGE SCALE GENOMIC DNA]</scope>
    <source>
        <strain evidence="1 2">JCM 4557</strain>
    </source>
</reference>
<protein>
    <submittedName>
        <fullName evidence="1">Uncharacterized protein</fullName>
    </submittedName>
</protein>
<evidence type="ECO:0000313" key="2">
    <source>
        <dbReference type="Proteomes" id="UP001589887"/>
    </source>
</evidence>
<accession>A0ABV6T918</accession>
<sequence length="56" mass="6406">MSAKGDPVTFYDMGPYYEIWQKDRNTGRPLIIQDGNLRLVQGATPGKFNLQDSTWD</sequence>
<evidence type="ECO:0000313" key="1">
    <source>
        <dbReference type="EMBL" id="MFC0842274.1"/>
    </source>
</evidence>
<dbReference type="Proteomes" id="UP001589887">
    <property type="component" value="Unassembled WGS sequence"/>
</dbReference>
<proteinExistence type="predicted"/>
<organism evidence="1 2">
    <name type="scientific">Streptomyces noboritoensis</name>
    <dbReference type="NCBI Taxonomy" id="67337"/>
    <lineage>
        <taxon>Bacteria</taxon>
        <taxon>Bacillati</taxon>
        <taxon>Actinomycetota</taxon>
        <taxon>Actinomycetes</taxon>
        <taxon>Kitasatosporales</taxon>
        <taxon>Streptomycetaceae</taxon>
        <taxon>Streptomyces</taxon>
    </lineage>
</organism>
<keyword evidence="2" id="KW-1185">Reference proteome</keyword>
<name>A0ABV6T918_9ACTN</name>